<comment type="caution">
    <text evidence="1">The sequence shown here is derived from an EMBL/GenBank/DDBJ whole genome shotgun (WGS) entry which is preliminary data.</text>
</comment>
<sequence>MEIKLKNYGFKNPVITPDQYVLGGSELPDIVLRSDGQYDDYLPLYEPQAEKYETWGCTVWGGENLLEVLHKILFNEELNFSERFNYILAGISEGGGDPHTALETMRLKGLIPQELLPIPDTYAEFKKPDPMEDKYLAEGRKFLENYEIKHKWVLQGKETKEDRIKTLKENLKYSPIGVSVSAWTQSEDIYIDGGLPNNHWCVCYGWTDKGWKIFDSYDHSKKIYSFDSEILFAKRVLLKKKDFYPAVAKQTNWVSDLIISFFRFLKAIIKK</sequence>
<accession>A0A0G0PGA5</accession>
<dbReference type="AlphaFoldDB" id="A0A0G0PGA5"/>
<gene>
    <name evidence="1" type="ORF">UT24_C0052G0005</name>
</gene>
<dbReference type="Gene3D" id="3.90.70.10">
    <property type="entry name" value="Cysteine proteinases"/>
    <property type="match status" value="1"/>
</dbReference>
<proteinExistence type="predicted"/>
<evidence type="ECO:0000313" key="1">
    <source>
        <dbReference type="EMBL" id="KKQ97134.1"/>
    </source>
</evidence>
<dbReference type="STRING" id="1618574.UT24_C0052G0005"/>
<evidence type="ECO:0000313" key="2">
    <source>
        <dbReference type="Proteomes" id="UP000033881"/>
    </source>
</evidence>
<reference evidence="1 2" key="1">
    <citation type="journal article" date="2015" name="Nature">
        <title>rRNA introns, odd ribosomes, and small enigmatic genomes across a large radiation of phyla.</title>
        <authorList>
            <person name="Brown C.T."/>
            <person name="Hug L.A."/>
            <person name="Thomas B.C."/>
            <person name="Sharon I."/>
            <person name="Castelle C.J."/>
            <person name="Singh A."/>
            <person name="Wilkins M.J."/>
            <person name="Williams K.H."/>
            <person name="Banfield J.F."/>
        </authorList>
    </citation>
    <scope>NUCLEOTIDE SEQUENCE [LARGE SCALE GENOMIC DNA]</scope>
</reference>
<dbReference type="SUPFAM" id="SSF54001">
    <property type="entry name" value="Cysteine proteinases"/>
    <property type="match status" value="1"/>
</dbReference>
<dbReference type="EMBL" id="LBWB01000052">
    <property type="protein sequence ID" value="KKQ97134.1"/>
    <property type="molecule type" value="Genomic_DNA"/>
</dbReference>
<dbReference type="InterPro" id="IPR038765">
    <property type="entry name" value="Papain-like_cys_pep_sf"/>
</dbReference>
<dbReference type="Proteomes" id="UP000033881">
    <property type="component" value="Unassembled WGS sequence"/>
</dbReference>
<organism evidence="1 2">
    <name type="scientific">Candidatus Woesebacteria bacterium GW2011_GWB1_39_12</name>
    <dbReference type="NCBI Taxonomy" id="1618574"/>
    <lineage>
        <taxon>Bacteria</taxon>
        <taxon>Candidatus Woeseibacteriota</taxon>
    </lineage>
</organism>
<name>A0A0G0PGA5_9BACT</name>
<protein>
    <submittedName>
        <fullName evidence="1">Uncharacterized protein</fullName>
    </submittedName>
</protein>